<feature type="non-terminal residue" evidence="2">
    <location>
        <position position="58"/>
    </location>
</feature>
<feature type="compositionally biased region" description="Low complexity" evidence="1">
    <location>
        <begin position="27"/>
        <end position="36"/>
    </location>
</feature>
<evidence type="ECO:0000256" key="1">
    <source>
        <dbReference type="SAM" id="MobiDB-lite"/>
    </source>
</evidence>
<evidence type="ECO:0000313" key="3">
    <source>
        <dbReference type="Proteomes" id="UP001266305"/>
    </source>
</evidence>
<reference evidence="2 3" key="1">
    <citation type="submission" date="2023-05" db="EMBL/GenBank/DDBJ databases">
        <title>B98-5 Cell Line De Novo Hybrid Assembly: An Optical Mapping Approach.</title>
        <authorList>
            <person name="Kananen K."/>
            <person name="Auerbach J.A."/>
            <person name="Kautto E."/>
            <person name="Blachly J.S."/>
        </authorList>
    </citation>
    <scope>NUCLEOTIDE SEQUENCE [LARGE SCALE GENOMIC DNA]</scope>
    <source>
        <strain evidence="2">B95-8</strain>
        <tissue evidence="2">Cell line</tissue>
    </source>
</reference>
<feature type="compositionally biased region" description="Low complexity" evidence="1">
    <location>
        <begin position="47"/>
        <end position="58"/>
    </location>
</feature>
<protein>
    <submittedName>
        <fullName evidence="2">Uncharacterized protein</fullName>
    </submittedName>
</protein>
<dbReference type="EMBL" id="JASSZA010000010">
    <property type="protein sequence ID" value="KAK2100558.1"/>
    <property type="molecule type" value="Genomic_DNA"/>
</dbReference>
<feature type="region of interest" description="Disordered" evidence="1">
    <location>
        <begin position="1"/>
        <end position="58"/>
    </location>
</feature>
<comment type="caution">
    <text evidence="2">The sequence shown here is derived from an EMBL/GenBank/DDBJ whole genome shotgun (WGS) entry which is preliminary data.</text>
</comment>
<name>A0ABQ9UTZ2_SAGOE</name>
<feature type="compositionally biased region" description="Pro residues" evidence="1">
    <location>
        <begin position="37"/>
        <end position="46"/>
    </location>
</feature>
<evidence type="ECO:0000313" key="2">
    <source>
        <dbReference type="EMBL" id="KAK2100558.1"/>
    </source>
</evidence>
<gene>
    <name evidence="2" type="ORF">P7K49_021906</name>
</gene>
<accession>A0ABQ9UTZ2</accession>
<sequence length="58" mass="5996">PTHAPTPCSLPRSGGHGSAPVPSALQPAGRRPSPAGRLPPAPPRPPRVFAQRRSGLFQ</sequence>
<keyword evidence="3" id="KW-1185">Reference proteome</keyword>
<dbReference type="Proteomes" id="UP001266305">
    <property type="component" value="Unassembled WGS sequence"/>
</dbReference>
<feature type="non-terminal residue" evidence="2">
    <location>
        <position position="1"/>
    </location>
</feature>
<proteinExistence type="predicted"/>
<organism evidence="2 3">
    <name type="scientific">Saguinus oedipus</name>
    <name type="common">Cotton-top tamarin</name>
    <name type="synonym">Oedipomidas oedipus</name>
    <dbReference type="NCBI Taxonomy" id="9490"/>
    <lineage>
        <taxon>Eukaryota</taxon>
        <taxon>Metazoa</taxon>
        <taxon>Chordata</taxon>
        <taxon>Craniata</taxon>
        <taxon>Vertebrata</taxon>
        <taxon>Euteleostomi</taxon>
        <taxon>Mammalia</taxon>
        <taxon>Eutheria</taxon>
        <taxon>Euarchontoglires</taxon>
        <taxon>Primates</taxon>
        <taxon>Haplorrhini</taxon>
        <taxon>Platyrrhini</taxon>
        <taxon>Cebidae</taxon>
        <taxon>Callitrichinae</taxon>
        <taxon>Saguinus</taxon>
    </lineage>
</organism>